<evidence type="ECO:0000256" key="1">
    <source>
        <dbReference type="SAM" id="MobiDB-lite"/>
    </source>
</evidence>
<proteinExistence type="predicted"/>
<evidence type="ECO:0000313" key="2">
    <source>
        <dbReference type="EMBL" id="RRT84486.1"/>
    </source>
</evidence>
<reference evidence="2 3" key="1">
    <citation type="journal article" date="2014" name="Agronomy (Basel)">
        <title>A Draft Genome Sequence for Ensete ventricosum, the Drought-Tolerant Tree Against Hunger.</title>
        <authorList>
            <person name="Harrison J."/>
            <person name="Moore K.A."/>
            <person name="Paszkiewicz K."/>
            <person name="Jones T."/>
            <person name="Grant M."/>
            <person name="Ambacheew D."/>
            <person name="Muzemil S."/>
            <person name="Studholme D.J."/>
        </authorList>
    </citation>
    <scope>NUCLEOTIDE SEQUENCE [LARGE SCALE GENOMIC DNA]</scope>
</reference>
<dbReference type="EMBL" id="AMZH03000293">
    <property type="protein sequence ID" value="RRT84486.1"/>
    <property type="molecule type" value="Genomic_DNA"/>
</dbReference>
<comment type="caution">
    <text evidence="2">The sequence shown here is derived from an EMBL/GenBank/DDBJ whole genome shotgun (WGS) entry which is preliminary data.</text>
</comment>
<sequence>MGGEETGEEISTSEWRQLGLRQRRREMAACVSGREEVARPAMLAAAAAKNLGLASRASPGFPGTRPPLLLHLSSEEKRERSMP</sequence>
<dbReference type="Proteomes" id="UP000287651">
    <property type="component" value="Unassembled WGS sequence"/>
</dbReference>
<protein>
    <submittedName>
        <fullName evidence="2">Uncharacterized protein</fullName>
    </submittedName>
</protein>
<feature type="compositionally biased region" description="Basic and acidic residues" evidence="1">
    <location>
        <begin position="73"/>
        <end position="83"/>
    </location>
</feature>
<evidence type="ECO:0000313" key="3">
    <source>
        <dbReference type="Proteomes" id="UP000287651"/>
    </source>
</evidence>
<dbReference type="AlphaFoldDB" id="A0A427B7S6"/>
<gene>
    <name evidence="2" type="ORF">B296_00002764</name>
</gene>
<accession>A0A427B7S6</accession>
<organism evidence="2 3">
    <name type="scientific">Ensete ventricosum</name>
    <name type="common">Abyssinian banana</name>
    <name type="synonym">Musa ensete</name>
    <dbReference type="NCBI Taxonomy" id="4639"/>
    <lineage>
        <taxon>Eukaryota</taxon>
        <taxon>Viridiplantae</taxon>
        <taxon>Streptophyta</taxon>
        <taxon>Embryophyta</taxon>
        <taxon>Tracheophyta</taxon>
        <taxon>Spermatophyta</taxon>
        <taxon>Magnoliopsida</taxon>
        <taxon>Liliopsida</taxon>
        <taxon>Zingiberales</taxon>
        <taxon>Musaceae</taxon>
        <taxon>Ensete</taxon>
    </lineage>
</organism>
<name>A0A427B7S6_ENSVE</name>
<feature type="region of interest" description="Disordered" evidence="1">
    <location>
        <begin position="54"/>
        <end position="83"/>
    </location>
</feature>